<dbReference type="AlphaFoldDB" id="A0A8J6LH45"/>
<dbReference type="EMBL" id="JABDTM020001640">
    <property type="protein sequence ID" value="KAH0822519.1"/>
    <property type="molecule type" value="Genomic_DNA"/>
</dbReference>
<protein>
    <submittedName>
        <fullName evidence="2">Uncharacterized protein</fullName>
    </submittedName>
</protein>
<sequence>MSSRVTWPKAAISPDGGHVGGDLGTRVTYATRPRPIRHARENFGPSRRIQVDRIWSPISKNRVFWERFF</sequence>
<accession>A0A8J6LH45</accession>
<reference evidence="2" key="1">
    <citation type="journal article" date="2020" name="J Insects Food Feed">
        <title>The yellow mealworm (Tenebrio molitor) genome: a resource for the emerging insects as food and feed industry.</title>
        <authorList>
            <person name="Eriksson T."/>
            <person name="Andere A."/>
            <person name="Kelstrup H."/>
            <person name="Emery V."/>
            <person name="Picard C."/>
        </authorList>
    </citation>
    <scope>NUCLEOTIDE SEQUENCE</scope>
    <source>
        <strain evidence="2">Stoneville</strain>
        <tissue evidence="2">Whole head</tissue>
    </source>
</reference>
<proteinExistence type="predicted"/>
<dbReference type="Proteomes" id="UP000719412">
    <property type="component" value="Unassembled WGS sequence"/>
</dbReference>
<gene>
    <name evidence="2" type="ORF">GEV33_000272</name>
</gene>
<evidence type="ECO:0000256" key="1">
    <source>
        <dbReference type="SAM" id="MobiDB-lite"/>
    </source>
</evidence>
<feature type="region of interest" description="Disordered" evidence="1">
    <location>
        <begin position="1"/>
        <end position="35"/>
    </location>
</feature>
<comment type="caution">
    <text evidence="2">The sequence shown here is derived from an EMBL/GenBank/DDBJ whole genome shotgun (WGS) entry which is preliminary data.</text>
</comment>
<evidence type="ECO:0000313" key="2">
    <source>
        <dbReference type="EMBL" id="KAH0822519.1"/>
    </source>
</evidence>
<keyword evidence="3" id="KW-1185">Reference proteome</keyword>
<organism evidence="2 3">
    <name type="scientific">Tenebrio molitor</name>
    <name type="common">Yellow mealworm beetle</name>
    <dbReference type="NCBI Taxonomy" id="7067"/>
    <lineage>
        <taxon>Eukaryota</taxon>
        <taxon>Metazoa</taxon>
        <taxon>Ecdysozoa</taxon>
        <taxon>Arthropoda</taxon>
        <taxon>Hexapoda</taxon>
        <taxon>Insecta</taxon>
        <taxon>Pterygota</taxon>
        <taxon>Neoptera</taxon>
        <taxon>Endopterygota</taxon>
        <taxon>Coleoptera</taxon>
        <taxon>Polyphaga</taxon>
        <taxon>Cucujiformia</taxon>
        <taxon>Tenebrionidae</taxon>
        <taxon>Tenebrio</taxon>
    </lineage>
</organism>
<name>A0A8J6LH45_TENMO</name>
<evidence type="ECO:0000313" key="3">
    <source>
        <dbReference type="Proteomes" id="UP000719412"/>
    </source>
</evidence>
<reference evidence="2" key="2">
    <citation type="submission" date="2021-08" db="EMBL/GenBank/DDBJ databases">
        <authorList>
            <person name="Eriksson T."/>
        </authorList>
    </citation>
    <scope>NUCLEOTIDE SEQUENCE</scope>
    <source>
        <strain evidence="2">Stoneville</strain>
        <tissue evidence="2">Whole head</tissue>
    </source>
</reference>